<accession>A0A926JTS3</accession>
<dbReference type="Pfam" id="PF00126">
    <property type="entry name" value="HTH_1"/>
    <property type="match status" value="1"/>
</dbReference>
<dbReference type="PANTHER" id="PTHR30126:SF40">
    <property type="entry name" value="HTH-TYPE TRANSCRIPTIONAL REGULATOR GLTR"/>
    <property type="match status" value="1"/>
</dbReference>
<reference evidence="6 7" key="1">
    <citation type="submission" date="2020-09" db="EMBL/GenBank/DDBJ databases">
        <title>Sinomicrobium weinanense sp. nov., a halophilic bacteria isolated from saline-alkali soil.</title>
        <authorList>
            <person name="Wu P."/>
            <person name="Ren H."/>
            <person name="Mei Y."/>
            <person name="Liang Y."/>
            <person name="Chen Z."/>
        </authorList>
    </citation>
    <scope>NUCLEOTIDE SEQUENCE [LARGE SCALE GENOMIC DNA]</scope>
    <source>
        <strain evidence="6 7">FJxs</strain>
    </source>
</reference>
<evidence type="ECO:0000313" key="7">
    <source>
        <dbReference type="Proteomes" id="UP000653730"/>
    </source>
</evidence>
<evidence type="ECO:0000256" key="1">
    <source>
        <dbReference type="ARBA" id="ARBA00009437"/>
    </source>
</evidence>
<gene>
    <name evidence="6" type="ORF">IBL28_14055</name>
</gene>
<keyword evidence="7" id="KW-1185">Reference proteome</keyword>
<dbReference type="InterPro" id="IPR005119">
    <property type="entry name" value="LysR_subst-bd"/>
</dbReference>
<proteinExistence type="inferred from homology"/>
<keyword evidence="2" id="KW-0805">Transcription regulation</keyword>
<dbReference type="InterPro" id="IPR036390">
    <property type="entry name" value="WH_DNA-bd_sf"/>
</dbReference>
<dbReference type="Pfam" id="PF03466">
    <property type="entry name" value="LysR_substrate"/>
    <property type="match status" value="1"/>
</dbReference>
<dbReference type="PROSITE" id="PS50931">
    <property type="entry name" value="HTH_LYSR"/>
    <property type="match status" value="1"/>
</dbReference>
<evidence type="ECO:0000313" key="6">
    <source>
        <dbReference type="EMBL" id="MBC9797097.1"/>
    </source>
</evidence>
<dbReference type="GO" id="GO:0003700">
    <property type="term" value="F:DNA-binding transcription factor activity"/>
    <property type="evidence" value="ECO:0007669"/>
    <property type="project" value="InterPro"/>
</dbReference>
<dbReference type="SUPFAM" id="SSF53850">
    <property type="entry name" value="Periplasmic binding protein-like II"/>
    <property type="match status" value="1"/>
</dbReference>
<feature type="domain" description="HTH lysR-type" evidence="5">
    <location>
        <begin position="2"/>
        <end position="59"/>
    </location>
</feature>
<keyword evidence="4" id="KW-0804">Transcription</keyword>
<dbReference type="InterPro" id="IPR000847">
    <property type="entry name" value="LysR_HTH_N"/>
</dbReference>
<comment type="caution">
    <text evidence="6">The sequence shown here is derived from an EMBL/GenBank/DDBJ whole genome shotgun (WGS) entry which is preliminary data.</text>
</comment>
<dbReference type="EMBL" id="JACVDC010000046">
    <property type="protein sequence ID" value="MBC9797097.1"/>
    <property type="molecule type" value="Genomic_DNA"/>
</dbReference>
<dbReference type="Gene3D" id="1.10.10.10">
    <property type="entry name" value="Winged helix-like DNA-binding domain superfamily/Winged helix DNA-binding domain"/>
    <property type="match status" value="1"/>
</dbReference>
<keyword evidence="3" id="KW-0238">DNA-binding</keyword>
<dbReference type="SUPFAM" id="SSF46785">
    <property type="entry name" value="Winged helix' DNA-binding domain"/>
    <property type="match status" value="1"/>
</dbReference>
<dbReference type="AlphaFoldDB" id="A0A926JTS3"/>
<dbReference type="PANTHER" id="PTHR30126">
    <property type="entry name" value="HTH-TYPE TRANSCRIPTIONAL REGULATOR"/>
    <property type="match status" value="1"/>
</dbReference>
<evidence type="ECO:0000256" key="2">
    <source>
        <dbReference type="ARBA" id="ARBA00023015"/>
    </source>
</evidence>
<comment type="similarity">
    <text evidence="1">Belongs to the LysR transcriptional regulatory family.</text>
</comment>
<protein>
    <submittedName>
        <fullName evidence="6">LysR family transcriptional regulator</fullName>
    </submittedName>
</protein>
<evidence type="ECO:0000256" key="4">
    <source>
        <dbReference type="ARBA" id="ARBA00023163"/>
    </source>
</evidence>
<dbReference type="InterPro" id="IPR036388">
    <property type="entry name" value="WH-like_DNA-bd_sf"/>
</dbReference>
<name>A0A926JTS3_9FLAO</name>
<dbReference type="GO" id="GO:0000976">
    <property type="term" value="F:transcription cis-regulatory region binding"/>
    <property type="evidence" value="ECO:0007669"/>
    <property type="project" value="TreeGrafter"/>
</dbReference>
<dbReference type="PRINTS" id="PR00039">
    <property type="entry name" value="HTHLYSR"/>
</dbReference>
<organism evidence="6 7">
    <name type="scientific">Sinomicrobium weinanense</name>
    <dbReference type="NCBI Taxonomy" id="2842200"/>
    <lineage>
        <taxon>Bacteria</taxon>
        <taxon>Pseudomonadati</taxon>
        <taxon>Bacteroidota</taxon>
        <taxon>Flavobacteriia</taxon>
        <taxon>Flavobacteriales</taxon>
        <taxon>Flavobacteriaceae</taxon>
        <taxon>Sinomicrobium</taxon>
    </lineage>
</organism>
<sequence>MVNLEWYRTFKAIYETGTLTGAAQALYASQPGVSLHLGSLEAYTGYKLFDRSSRRMVPTERGKVLYNHIKEAITKLEDAEQCFRKSTEKDKPTISIGMCMETFQYTVEPYISSLPFDVIIKFVEYKDALNDLDKGILDLVVSSRKGSDKNIEYRAFSKEKIVLVAGRDTDTDGFEALLEEGDLNRARDWLKQQTWYGTTGDMEQLRRFWNVNFNKHPDFKCNYIVPNKTSIVRCLSRAKGLAVLPDFLCLGEMEKGNIKLLWEGEPVIENTLYFAMRKKTIYAEEIKCIEDIFEEKMPAYQPEEAKVISK</sequence>
<dbReference type="Proteomes" id="UP000653730">
    <property type="component" value="Unassembled WGS sequence"/>
</dbReference>
<evidence type="ECO:0000259" key="5">
    <source>
        <dbReference type="PROSITE" id="PS50931"/>
    </source>
</evidence>
<evidence type="ECO:0000256" key="3">
    <source>
        <dbReference type="ARBA" id="ARBA00023125"/>
    </source>
</evidence>